<name>A0A4S8JNS5_MUSBA</name>
<comment type="caution">
    <text evidence="1">The sequence shown here is derived from an EMBL/GenBank/DDBJ whole genome shotgun (WGS) entry which is preliminary data.</text>
</comment>
<evidence type="ECO:0000313" key="1">
    <source>
        <dbReference type="EMBL" id="THU63898.1"/>
    </source>
</evidence>
<accession>A0A4S8JNS5</accession>
<sequence length="288" mass="32074">MASDSNNGPHQESMNPLFHHPRMVSFQLGAMNSSTGMISGDLCSLNENGSMGSMFMSADSSMINHMDATTLARYPAGSVVGEPIPRFVHVSGSPAYWSPEEVELLNIGLIKYANEPSIQKFTKIAALLPRKTIRDVALRCQWMINKENGKRRKVEENYAAKKVKDMKEKMMGAPSTATIHRSPISLTMNHMNIHDQLPSEEILRLLDANDGCLREIARNLNGGMIQENINLFHYTKNNIMMIENRINIKAAAMKQLPGRMRQLPPLPVSVNDELLSGLIPLIGNIHPM</sequence>
<evidence type="ECO:0000313" key="2">
    <source>
        <dbReference type="Proteomes" id="UP000317650"/>
    </source>
</evidence>
<dbReference type="InterPro" id="IPR022228">
    <property type="entry name" value="DUF3755"/>
</dbReference>
<dbReference type="InterPro" id="IPR001005">
    <property type="entry name" value="SANT/Myb"/>
</dbReference>
<protein>
    <recommendedName>
        <fullName evidence="3">Myb-like domain-containing protein</fullName>
    </recommendedName>
</protein>
<dbReference type="PANTHER" id="PTHR14000:SF6">
    <property type="entry name" value="OS02G0631200 PROTEIN"/>
    <property type="match status" value="1"/>
</dbReference>
<dbReference type="AlphaFoldDB" id="A0A4S8JNS5"/>
<proteinExistence type="predicted"/>
<gene>
    <name evidence="1" type="ORF">C4D60_Mb01t20690</name>
</gene>
<keyword evidence="2" id="KW-1185">Reference proteome</keyword>
<evidence type="ECO:0008006" key="3">
    <source>
        <dbReference type="Google" id="ProtNLM"/>
    </source>
</evidence>
<dbReference type="SUPFAM" id="SSF46689">
    <property type="entry name" value="Homeodomain-like"/>
    <property type="match status" value="1"/>
</dbReference>
<dbReference type="Proteomes" id="UP000317650">
    <property type="component" value="Chromosome 1"/>
</dbReference>
<organism evidence="1 2">
    <name type="scientific">Musa balbisiana</name>
    <name type="common">Banana</name>
    <dbReference type="NCBI Taxonomy" id="52838"/>
    <lineage>
        <taxon>Eukaryota</taxon>
        <taxon>Viridiplantae</taxon>
        <taxon>Streptophyta</taxon>
        <taxon>Embryophyta</taxon>
        <taxon>Tracheophyta</taxon>
        <taxon>Spermatophyta</taxon>
        <taxon>Magnoliopsida</taxon>
        <taxon>Liliopsida</taxon>
        <taxon>Zingiberales</taxon>
        <taxon>Musaceae</taxon>
        <taxon>Musa</taxon>
    </lineage>
</organism>
<reference evidence="1 2" key="1">
    <citation type="journal article" date="2019" name="Nat. Plants">
        <title>Genome sequencing of Musa balbisiana reveals subgenome evolution and function divergence in polyploid bananas.</title>
        <authorList>
            <person name="Yao X."/>
        </authorList>
    </citation>
    <scope>NUCLEOTIDE SEQUENCE [LARGE SCALE GENOMIC DNA]</scope>
    <source>
        <strain evidence="2">cv. DH-PKW</strain>
        <tissue evidence="1">Leaves</tissue>
    </source>
</reference>
<dbReference type="EMBL" id="PYDT01000004">
    <property type="protein sequence ID" value="THU63898.1"/>
    <property type="molecule type" value="Genomic_DNA"/>
</dbReference>
<dbReference type="InterPro" id="IPR009057">
    <property type="entry name" value="Homeodomain-like_sf"/>
</dbReference>
<dbReference type="Pfam" id="PF12579">
    <property type="entry name" value="DUF3755"/>
    <property type="match status" value="1"/>
</dbReference>
<dbReference type="PANTHER" id="PTHR14000">
    <property type="entry name" value="FINGER CCCH DOMAIN PROTEIN, PUTATIVE (DUF3755)-RELATED"/>
    <property type="match status" value="1"/>
</dbReference>
<dbReference type="CDD" id="cd00167">
    <property type="entry name" value="SANT"/>
    <property type="match status" value="1"/>
</dbReference>
<dbReference type="Gene3D" id="1.10.10.60">
    <property type="entry name" value="Homeodomain-like"/>
    <property type="match status" value="1"/>
</dbReference>